<dbReference type="Pfam" id="PF13508">
    <property type="entry name" value="Acetyltransf_7"/>
    <property type="match status" value="1"/>
</dbReference>
<evidence type="ECO:0000313" key="2">
    <source>
        <dbReference type="EMBL" id="NMO19951.1"/>
    </source>
</evidence>
<dbReference type="InterPro" id="IPR052729">
    <property type="entry name" value="Acyl/Acetyltrans_Enzymes"/>
</dbReference>
<dbReference type="InterPro" id="IPR000182">
    <property type="entry name" value="GNAT_dom"/>
</dbReference>
<gene>
    <name evidence="2" type="ORF">HG543_34585</name>
</gene>
<dbReference type="InterPro" id="IPR041496">
    <property type="entry name" value="YitH/HolE_GNAT"/>
</dbReference>
<dbReference type="InterPro" id="IPR016181">
    <property type="entry name" value="Acyl_CoA_acyltransferase"/>
</dbReference>
<evidence type="ECO:0000313" key="3">
    <source>
        <dbReference type="Proteomes" id="UP000518300"/>
    </source>
</evidence>
<dbReference type="PROSITE" id="PS51186">
    <property type="entry name" value="GNAT"/>
    <property type="match status" value="2"/>
</dbReference>
<dbReference type="Gene3D" id="3.40.630.30">
    <property type="match status" value="1"/>
</dbReference>
<dbReference type="GO" id="GO:0016747">
    <property type="term" value="F:acyltransferase activity, transferring groups other than amino-acyl groups"/>
    <property type="evidence" value="ECO:0007669"/>
    <property type="project" value="InterPro"/>
</dbReference>
<dbReference type="RefSeq" id="WP_169349188.1">
    <property type="nucleotide sequence ID" value="NZ_JABBJJ010000215.1"/>
</dbReference>
<keyword evidence="3" id="KW-1185">Reference proteome</keyword>
<organism evidence="2 3">
    <name type="scientific">Pyxidicoccus fallax</name>
    <dbReference type="NCBI Taxonomy" id="394095"/>
    <lineage>
        <taxon>Bacteria</taxon>
        <taxon>Pseudomonadati</taxon>
        <taxon>Myxococcota</taxon>
        <taxon>Myxococcia</taxon>
        <taxon>Myxococcales</taxon>
        <taxon>Cystobacterineae</taxon>
        <taxon>Myxococcaceae</taxon>
        <taxon>Pyxidicoccus</taxon>
    </lineage>
</organism>
<protein>
    <submittedName>
        <fullName evidence="2">GNAT family N-acetyltransferase</fullName>
    </submittedName>
</protein>
<dbReference type="Pfam" id="PF18014">
    <property type="entry name" value="Acetyltransf_18"/>
    <property type="match status" value="1"/>
</dbReference>
<reference evidence="2 3" key="1">
    <citation type="submission" date="2020-04" db="EMBL/GenBank/DDBJ databases">
        <title>Draft genome of Pyxidicoccus fallax type strain.</title>
        <authorList>
            <person name="Whitworth D.E."/>
        </authorList>
    </citation>
    <scope>NUCLEOTIDE SEQUENCE [LARGE SCALE GENOMIC DNA]</scope>
    <source>
        <strain evidence="2 3">DSM 14698</strain>
    </source>
</reference>
<name>A0A848LQH1_9BACT</name>
<sequence>MRALTLDDVSRCLELAAGRDWAPEALKWRLLLSTGQGFALEAPGGDLAGAVVATPYGGKAAAIGMMLVAAAHEGQGLGRRLMAHALAHVGPVPTLLYATPQGRPLYERLGFVEVDTLHKHLGRVRDLAPAAVPRGLEVRAMTAADLDAVAALDDEAFGAPRPALLRSLWEVSVRACVAVREGRLAGYGLAWPNLDTVMIGPLVASGDEVARALVGELVRGQEGLLRLDLPSRFTAMSAWATSLGLERHPPAPMMMLHSDRAPGRREHLYAVAMHALG</sequence>
<comment type="caution">
    <text evidence="2">The sequence shown here is derived from an EMBL/GenBank/DDBJ whole genome shotgun (WGS) entry which is preliminary data.</text>
</comment>
<evidence type="ECO:0000259" key="1">
    <source>
        <dbReference type="PROSITE" id="PS51186"/>
    </source>
</evidence>
<dbReference type="EMBL" id="JABBJJ010000215">
    <property type="protein sequence ID" value="NMO19951.1"/>
    <property type="molecule type" value="Genomic_DNA"/>
</dbReference>
<dbReference type="AlphaFoldDB" id="A0A848LQH1"/>
<feature type="domain" description="N-acetyltransferase" evidence="1">
    <location>
        <begin position="136"/>
        <end position="271"/>
    </location>
</feature>
<feature type="domain" description="N-acetyltransferase" evidence="1">
    <location>
        <begin position="1"/>
        <end position="139"/>
    </location>
</feature>
<dbReference type="SUPFAM" id="SSF55729">
    <property type="entry name" value="Acyl-CoA N-acyltransferases (Nat)"/>
    <property type="match status" value="1"/>
</dbReference>
<keyword evidence="2" id="KW-0808">Transferase</keyword>
<dbReference type="CDD" id="cd04301">
    <property type="entry name" value="NAT_SF"/>
    <property type="match status" value="1"/>
</dbReference>
<dbReference type="Gene3D" id="3.40.630.90">
    <property type="match status" value="1"/>
</dbReference>
<dbReference type="Proteomes" id="UP000518300">
    <property type="component" value="Unassembled WGS sequence"/>
</dbReference>
<dbReference type="PANTHER" id="PTHR47237:SF2">
    <property type="entry name" value="BLL4206 PROTEIN"/>
    <property type="match status" value="1"/>
</dbReference>
<dbReference type="PANTHER" id="PTHR47237">
    <property type="entry name" value="SLL0310 PROTEIN"/>
    <property type="match status" value="1"/>
</dbReference>
<accession>A0A848LQH1</accession>
<proteinExistence type="predicted"/>